<organism evidence="2 3">
    <name type="scientific">Pseudalkalibacillus berkeleyi</name>
    <dbReference type="NCBI Taxonomy" id="1069813"/>
    <lineage>
        <taxon>Bacteria</taxon>
        <taxon>Bacillati</taxon>
        <taxon>Bacillota</taxon>
        <taxon>Bacilli</taxon>
        <taxon>Bacillales</taxon>
        <taxon>Fictibacillaceae</taxon>
        <taxon>Pseudalkalibacillus</taxon>
    </lineage>
</organism>
<reference evidence="2 3" key="1">
    <citation type="submission" date="2022-01" db="EMBL/GenBank/DDBJ databases">
        <title>Alkalihalobacillus sp. EGI L200015, a novel bacterium isolated from a salt lake sediment.</title>
        <authorList>
            <person name="Gao L."/>
            <person name="Fang B.-Z."/>
            <person name="Li W.-J."/>
        </authorList>
    </citation>
    <scope>NUCLEOTIDE SEQUENCE [LARGE SCALE GENOMIC DNA]</scope>
    <source>
        <strain evidence="2 3">KCTC 12718</strain>
    </source>
</reference>
<dbReference type="RefSeq" id="WP_236336401.1">
    <property type="nucleotide sequence ID" value="NZ_JAKIJS010000001.1"/>
</dbReference>
<sequence length="54" mass="6362">MNVGDILYQLFAFLILIGLVLGIVFVVKYMRGKQRSMDQMNEKLDRLIEEKQKD</sequence>
<proteinExistence type="predicted"/>
<keyword evidence="1" id="KW-0472">Membrane</keyword>
<dbReference type="Proteomes" id="UP001649381">
    <property type="component" value="Unassembled WGS sequence"/>
</dbReference>
<protein>
    <submittedName>
        <fullName evidence="2">DUF4083 family protein</fullName>
    </submittedName>
</protein>
<evidence type="ECO:0000313" key="3">
    <source>
        <dbReference type="Proteomes" id="UP001649381"/>
    </source>
</evidence>
<gene>
    <name evidence="2" type="ORF">L2716_13370</name>
</gene>
<keyword evidence="1" id="KW-1133">Transmembrane helix</keyword>
<keyword evidence="1" id="KW-0812">Transmembrane</keyword>
<evidence type="ECO:0000256" key="1">
    <source>
        <dbReference type="SAM" id="Phobius"/>
    </source>
</evidence>
<evidence type="ECO:0000313" key="2">
    <source>
        <dbReference type="EMBL" id="MCF6138720.1"/>
    </source>
</evidence>
<feature type="transmembrane region" description="Helical" evidence="1">
    <location>
        <begin position="6"/>
        <end position="27"/>
    </location>
</feature>
<dbReference type="InterPro" id="IPR025143">
    <property type="entry name" value="DUF4083"/>
</dbReference>
<comment type="caution">
    <text evidence="2">The sequence shown here is derived from an EMBL/GenBank/DDBJ whole genome shotgun (WGS) entry which is preliminary data.</text>
</comment>
<dbReference type="Pfam" id="PF13314">
    <property type="entry name" value="DUF4083"/>
    <property type="match status" value="1"/>
</dbReference>
<dbReference type="EMBL" id="JAKIJS010000001">
    <property type="protein sequence ID" value="MCF6138720.1"/>
    <property type="molecule type" value="Genomic_DNA"/>
</dbReference>
<keyword evidence="3" id="KW-1185">Reference proteome</keyword>
<accession>A0ABS9H426</accession>
<name>A0ABS9H426_9BACL</name>